<evidence type="ECO:0000313" key="1">
    <source>
        <dbReference type="EMBL" id="MFB9993342.1"/>
    </source>
</evidence>
<keyword evidence="2" id="KW-1185">Reference proteome</keyword>
<dbReference type="Gene3D" id="1.25.40.10">
    <property type="entry name" value="Tetratricopeptide repeat domain"/>
    <property type="match status" value="1"/>
</dbReference>
<organism evidence="1 2">
    <name type="scientific">Deinococcus oregonensis</name>
    <dbReference type="NCBI Taxonomy" id="1805970"/>
    <lineage>
        <taxon>Bacteria</taxon>
        <taxon>Thermotogati</taxon>
        <taxon>Deinococcota</taxon>
        <taxon>Deinococci</taxon>
        <taxon>Deinococcales</taxon>
        <taxon>Deinococcaceae</taxon>
        <taxon>Deinococcus</taxon>
    </lineage>
</organism>
<evidence type="ECO:0000313" key="2">
    <source>
        <dbReference type="Proteomes" id="UP001589733"/>
    </source>
</evidence>
<dbReference type="SUPFAM" id="SSF48452">
    <property type="entry name" value="TPR-like"/>
    <property type="match status" value="2"/>
</dbReference>
<protein>
    <submittedName>
        <fullName evidence="1">Uncharacterized protein</fullName>
    </submittedName>
</protein>
<sequence length="986" mass="108047">MYLTTFGAVHLSGYRLPPRHLLFLTYLAVEGSASRARLRSLFWPNSTSAAASLRVLLSTMRRTTPGLITERGDRLILQCGSDLADLLGHLQAGRPTQALHLYSGPFLAEISPTVFGPELEEWLMDTRESITEQLWESLVHSAEHLAGQGRTEEATVQAEAAWHLPGLPPRDAHDLRRLHRLLLLGGSHQARRVAREARELGIDVEVSLSPAAEWDQPPLRGPHLPVEVTPFLGHRELLEELSLSLADPHVRLLTIFGVGGAGKSRLALQVAQRARHLYHDQVWWIPLEDVHQPGDLLAHTVLALGASLSPGRSALDVVITALRERPALLVFDQFEHLDGAAPIIADLLGHCPHLNVLVTSRHRLSLRAETTCELNGLDVHARSGQTHSDALALFVGQTRRVRPAYRFTDADLAHAQAVCAFMDGLPLAIELAANWMRMLTPGQILNELHASLNLLDLPLLDLPERHRNLRVVLEQSWQHLTPRNQEVLAALIVFQGGFTFEAATAVTGATLFDLQALVDKSMLRVDLTGRFSRHPLIAQLSRHHLDGFGMALVEPQHTAYFLQRSDLGFQNMMDGHRQTEWRVWFTVEYPNLIAALTSAIARNDFVSAAYLGRNLYREWNNRGLASTALSTALSLLPHLDAPEHSDARAWALLTAEAMALYSGVAPIGDALAAARHANNDDAVMCALYLREYVAQQRGDPAHKAMMAELYDVAVQTGRPAPLAITLRRRASVALSGGDGQAAKDDLEEGLMLVRRLGTTFVEADLHLLMGQVHVLQGELDSAEQCLRFSLQLFTTLSYRPEASTCLNTLAIVSLFKSRTGNRATALQEALDWCDQADKTFSAQGQFAVRDNVNARGFVLSELGRLPEAQACLENDVQAARSCGNRQGELMARLGLGHLALRRRDWALASVTFTAVVADAGAGGGHVPARWLALHGLANAHLHLGHRSAARACRTAAQQAGAGLGAVVPRFTAVTSQRNQRYSAHPS</sequence>
<proteinExistence type="predicted"/>
<dbReference type="SUPFAM" id="SSF52540">
    <property type="entry name" value="P-loop containing nucleoside triphosphate hydrolases"/>
    <property type="match status" value="1"/>
</dbReference>
<dbReference type="EMBL" id="JBHLYR010000046">
    <property type="protein sequence ID" value="MFB9993342.1"/>
    <property type="molecule type" value="Genomic_DNA"/>
</dbReference>
<dbReference type="RefSeq" id="WP_380011984.1">
    <property type="nucleotide sequence ID" value="NZ_JBHLYR010000046.1"/>
</dbReference>
<gene>
    <name evidence="1" type="ORF">ACFFLM_15335</name>
</gene>
<comment type="caution">
    <text evidence="1">The sequence shown here is derived from an EMBL/GenBank/DDBJ whole genome shotgun (WGS) entry which is preliminary data.</text>
</comment>
<dbReference type="Gene3D" id="3.40.50.300">
    <property type="entry name" value="P-loop containing nucleotide triphosphate hydrolases"/>
    <property type="match status" value="1"/>
</dbReference>
<name>A0ABV6B0R3_9DEIO</name>
<reference evidence="1 2" key="1">
    <citation type="submission" date="2024-09" db="EMBL/GenBank/DDBJ databases">
        <authorList>
            <person name="Sun Q."/>
            <person name="Mori K."/>
        </authorList>
    </citation>
    <scope>NUCLEOTIDE SEQUENCE [LARGE SCALE GENOMIC DNA]</scope>
    <source>
        <strain evidence="1 2">JCM 13503</strain>
    </source>
</reference>
<accession>A0ABV6B0R3</accession>
<dbReference type="Proteomes" id="UP001589733">
    <property type="component" value="Unassembled WGS sequence"/>
</dbReference>
<dbReference type="PANTHER" id="PTHR47691">
    <property type="entry name" value="REGULATOR-RELATED"/>
    <property type="match status" value="1"/>
</dbReference>
<dbReference type="PANTHER" id="PTHR47691:SF3">
    <property type="entry name" value="HTH-TYPE TRANSCRIPTIONAL REGULATOR RV0890C-RELATED"/>
    <property type="match status" value="1"/>
</dbReference>
<dbReference type="InterPro" id="IPR011990">
    <property type="entry name" value="TPR-like_helical_dom_sf"/>
</dbReference>
<dbReference type="InterPro" id="IPR027417">
    <property type="entry name" value="P-loop_NTPase"/>
</dbReference>